<dbReference type="AlphaFoldDB" id="A0A0P7ZHV8"/>
<dbReference type="PANTHER" id="PTHR33279">
    <property type="entry name" value="SULFUR CARRIER PROTEIN YEDF-RELATED"/>
    <property type="match status" value="1"/>
</dbReference>
<dbReference type="PANTHER" id="PTHR33279:SF6">
    <property type="entry name" value="SULFUR CARRIER PROTEIN YEDF-RELATED"/>
    <property type="match status" value="1"/>
</dbReference>
<keyword evidence="3" id="KW-0808">Transferase</keyword>
<protein>
    <submittedName>
        <fullName evidence="3">Sulfurtransferase TusA</fullName>
    </submittedName>
</protein>
<reference evidence="3 4" key="1">
    <citation type="submission" date="2015-09" db="EMBL/GenBank/DDBJ databases">
        <title>A metagenomics-based metabolic model of nitrate-dependent anaerobic oxidation of methane by Methanoperedens-like archaea.</title>
        <authorList>
            <person name="Arshad A."/>
            <person name="Speth D.R."/>
            <person name="De Graaf R.M."/>
            <person name="Op Den Camp H.J."/>
            <person name="Jetten M.S."/>
            <person name="Welte C.U."/>
        </authorList>
    </citation>
    <scope>NUCLEOTIDE SEQUENCE [LARGE SCALE GENOMIC DNA]</scope>
</reference>
<comment type="caution">
    <text evidence="3">The sequence shown here is derived from an EMBL/GenBank/DDBJ whole genome shotgun (WGS) entry which is preliminary data.</text>
</comment>
<evidence type="ECO:0000313" key="3">
    <source>
        <dbReference type="EMBL" id="KPQ44583.1"/>
    </source>
</evidence>
<evidence type="ECO:0000256" key="1">
    <source>
        <dbReference type="ARBA" id="ARBA00008984"/>
    </source>
</evidence>
<dbReference type="Gene3D" id="3.30.110.40">
    <property type="entry name" value="TusA-like domain"/>
    <property type="match status" value="1"/>
</dbReference>
<dbReference type="SUPFAM" id="SSF64307">
    <property type="entry name" value="SirA-like"/>
    <property type="match status" value="1"/>
</dbReference>
<name>A0A0P7ZHV8_9EURY</name>
<dbReference type="InterPro" id="IPR036868">
    <property type="entry name" value="TusA-like_sf"/>
</dbReference>
<gene>
    <name evidence="3" type="primary">tusA_1</name>
    <name evidence="3" type="ORF">MPEBLZ_00810</name>
</gene>
<dbReference type="GO" id="GO:0016740">
    <property type="term" value="F:transferase activity"/>
    <property type="evidence" value="ECO:0007669"/>
    <property type="project" value="UniProtKB-KW"/>
</dbReference>
<evidence type="ECO:0000259" key="2">
    <source>
        <dbReference type="Pfam" id="PF01206"/>
    </source>
</evidence>
<dbReference type="EMBL" id="LKCM01000070">
    <property type="protein sequence ID" value="KPQ44583.1"/>
    <property type="molecule type" value="Genomic_DNA"/>
</dbReference>
<evidence type="ECO:0000313" key="4">
    <source>
        <dbReference type="Proteomes" id="UP000050360"/>
    </source>
</evidence>
<proteinExistence type="inferred from homology"/>
<dbReference type="InterPro" id="IPR001455">
    <property type="entry name" value="TusA-like"/>
</dbReference>
<comment type="similarity">
    <text evidence="1">Belongs to the sulfur carrier protein TusA family.</text>
</comment>
<sequence length="72" mass="8199">MECLDLQGKVCPFVLFHTKKKLETIPVGEKLEVITDDPTAKETISGWCKTHHHEVLEIKNLGTHINIVILKH</sequence>
<feature type="domain" description="UPF0033" evidence="2">
    <location>
        <begin position="4"/>
        <end position="71"/>
    </location>
</feature>
<dbReference type="Proteomes" id="UP000050360">
    <property type="component" value="Unassembled WGS sequence"/>
</dbReference>
<accession>A0A0P7ZHV8</accession>
<organism evidence="3 4">
    <name type="scientific">Candidatus Methanoperedens nitratireducens</name>
    <dbReference type="NCBI Taxonomy" id="1392998"/>
    <lineage>
        <taxon>Archaea</taxon>
        <taxon>Methanobacteriati</taxon>
        <taxon>Methanobacteriota</taxon>
        <taxon>Stenosarchaea group</taxon>
        <taxon>Methanomicrobia</taxon>
        <taxon>Methanosarcinales</taxon>
        <taxon>ANME-2 cluster</taxon>
        <taxon>Candidatus Methanoperedentaceae</taxon>
        <taxon>Candidatus Methanoperedens</taxon>
    </lineage>
</organism>
<dbReference type="Pfam" id="PF01206">
    <property type="entry name" value="TusA"/>
    <property type="match status" value="1"/>
</dbReference>
<dbReference type="CDD" id="cd00291">
    <property type="entry name" value="SirA_YedF_YeeD"/>
    <property type="match status" value="1"/>
</dbReference>